<dbReference type="PROSITE" id="PS51375">
    <property type="entry name" value="PPR"/>
    <property type="match status" value="1"/>
</dbReference>
<dbReference type="OrthoDB" id="185373at2759"/>
<dbReference type="Gene3D" id="1.25.40.10">
    <property type="entry name" value="Tetratricopeptide repeat domain"/>
    <property type="match status" value="1"/>
</dbReference>
<dbReference type="Pfam" id="PF13041">
    <property type="entry name" value="PPR_2"/>
    <property type="match status" value="1"/>
</dbReference>
<keyword evidence="1" id="KW-0677">Repeat</keyword>
<dbReference type="InterPro" id="IPR011990">
    <property type="entry name" value="TPR-like_helical_dom_sf"/>
</dbReference>
<feature type="repeat" description="PPR" evidence="2">
    <location>
        <begin position="9"/>
        <end position="43"/>
    </location>
</feature>
<accession>A0A565AW64</accession>
<proteinExistence type="predicted"/>
<evidence type="ECO:0000313" key="3">
    <source>
        <dbReference type="EMBL" id="VVA93648.1"/>
    </source>
</evidence>
<dbReference type="NCBIfam" id="TIGR00756">
    <property type="entry name" value="PPR"/>
    <property type="match status" value="1"/>
</dbReference>
<keyword evidence="4" id="KW-1185">Reference proteome</keyword>
<sequence length="69" mass="7520">MKEDGPLPDNGTYNALIKACLRDGDKTASAELIEEMKSCGFCGDASTISMVFDMLHDGRLNKSFLDMLS</sequence>
<organism evidence="3 4">
    <name type="scientific">Arabis nemorensis</name>
    <dbReference type="NCBI Taxonomy" id="586526"/>
    <lineage>
        <taxon>Eukaryota</taxon>
        <taxon>Viridiplantae</taxon>
        <taxon>Streptophyta</taxon>
        <taxon>Embryophyta</taxon>
        <taxon>Tracheophyta</taxon>
        <taxon>Spermatophyta</taxon>
        <taxon>Magnoliopsida</taxon>
        <taxon>eudicotyledons</taxon>
        <taxon>Gunneridae</taxon>
        <taxon>Pentapetalae</taxon>
        <taxon>rosids</taxon>
        <taxon>malvids</taxon>
        <taxon>Brassicales</taxon>
        <taxon>Brassicaceae</taxon>
        <taxon>Arabideae</taxon>
        <taxon>Arabis</taxon>
    </lineage>
</organism>
<dbReference type="AlphaFoldDB" id="A0A565AW64"/>
<comment type="caution">
    <text evidence="3">The sequence shown here is derived from an EMBL/GenBank/DDBJ whole genome shotgun (WGS) entry which is preliminary data.</text>
</comment>
<gene>
    <name evidence="3" type="ORF">ANE_LOCUS4093</name>
</gene>
<protein>
    <recommendedName>
        <fullName evidence="5">Pentacotripeptide-repeat region of PRORP domain-containing protein</fullName>
    </recommendedName>
</protein>
<evidence type="ECO:0000313" key="4">
    <source>
        <dbReference type="Proteomes" id="UP000489600"/>
    </source>
</evidence>
<dbReference type="EMBL" id="CABITT030000002">
    <property type="protein sequence ID" value="VVA93648.1"/>
    <property type="molecule type" value="Genomic_DNA"/>
</dbReference>
<evidence type="ECO:0008006" key="5">
    <source>
        <dbReference type="Google" id="ProtNLM"/>
    </source>
</evidence>
<reference evidence="3" key="1">
    <citation type="submission" date="2019-07" db="EMBL/GenBank/DDBJ databases">
        <authorList>
            <person name="Dittberner H."/>
        </authorList>
    </citation>
    <scope>NUCLEOTIDE SEQUENCE [LARGE SCALE GENOMIC DNA]</scope>
</reference>
<dbReference type="Proteomes" id="UP000489600">
    <property type="component" value="Unassembled WGS sequence"/>
</dbReference>
<name>A0A565AW64_9BRAS</name>
<evidence type="ECO:0000256" key="2">
    <source>
        <dbReference type="PROSITE-ProRule" id="PRU00708"/>
    </source>
</evidence>
<evidence type="ECO:0000256" key="1">
    <source>
        <dbReference type="ARBA" id="ARBA00022737"/>
    </source>
</evidence>
<dbReference type="InterPro" id="IPR002885">
    <property type="entry name" value="PPR_rpt"/>
</dbReference>